<dbReference type="InParanoid" id="C7ZQJ4"/>
<dbReference type="VEuPathDB" id="FungiDB:NECHADRAFT_89220"/>
<keyword evidence="1" id="KW-0732">Signal</keyword>
<dbReference type="Proteomes" id="UP000005206">
    <property type="component" value="Unassembled WGS sequence"/>
</dbReference>
<feature type="signal peptide" evidence="1">
    <location>
        <begin position="1"/>
        <end position="24"/>
    </location>
</feature>
<keyword evidence="3" id="KW-1185">Reference proteome</keyword>
<protein>
    <recommendedName>
        <fullName evidence="4">Ecp2 effector protein domain-containing protein</fullName>
    </recommendedName>
</protein>
<dbReference type="RefSeq" id="XP_003039429.1">
    <property type="nucleotide sequence ID" value="XM_003039383.1"/>
</dbReference>
<sequence>MVRQHAPFSFWFLATILWFVLVQAKTQSPERHCLGGAFVGIDPACDANNFDGLQGHPASEILYEIIMQADLPNDTFYSNESHVTCLFKDAKFFLDFGVEAGAKGVGVSFDIDIRVPGIRALCVFPKDVPKGGLTLGEIRELSRALIDDCEKCGRITKNYLSKNESDLGWLDFNWKKSAICQDNCIDPEKDLKTVNSTSADDDENGGMSSHGPAGLKLTLAILSGFWLLAHFAL</sequence>
<accession>C7ZQJ4</accession>
<gene>
    <name evidence="2" type="ORF">NECHADRAFT_89220</name>
</gene>
<name>C7ZQJ4_FUSV7</name>
<evidence type="ECO:0000313" key="2">
    <source>
        <dbReference type="EMBL" id="EEU33716.1"/>
    </source>
</evidence>
<dbReference type="KEGG" id="nhe:NECHADRAFT_89220"/>
<dbReference type="HOGENOM" id="CLU_1190185_0_0_1"/>
<organism evidence="2 3">
    <name type="scientific">Fusarium vanettenii (strain ATCC MYA-4622 / CBS 123669 / FGSC 9596 / NRRL 45880 / 77-13-4)</name>
    <name type="common">Fusarium solani subsp. pisi</name>
    <dbReference type="NCBI Taxonomy" id="660122"/>
    <lineage>
        <taxon>Eukaryota</taxon>
        <taxon>Fungi</taxon>
        <taxon>Dikarya</taxon>
        <taxon>Ascomycota</taxon>
        <taxon>Pezizomycotina</taxon>
        <taxon>Sordariomycetes</taxon>
        <taxon>Hypocreomycetidae</taxon>
        <taxon>Hypocreales</taxon>
        <taxon>Nectriaceae</taxon>
        <taxon>Fusarium</taxon>
        <taxon>Fusarium solani species complex</taxon>
        <taxon>Fusarium vanettenii</taxon>
    </lineage>
</organism>
<dbReference type="EMBL" id="GG698998">
    <property type="protein sequence ID" value="EEU33716.1"/>
    <property type="molecule type" value="Genomic_DNA"/>
</dbReference>
<proteinExistence type="predicted"/>
<feature type="chain" id="PRO_5002989483" description="Ecp2 effector protein domain-containing protein" evidence="1">
    <location>
        <begin position="25"/>
        <end position="233"/>
    </location>
</feature>
<dbReference type="OrthoDB" id="5234002at2759"/>
<evidence type="ECO:0000313" key="3">
    <source>
        <dbReference type="Proteomes" id="UP000005206"/>
    </source>
</evidence>
<dbReference type="GeneID" id="9666950"/>
<evidence type="ECO:0000256" key="1">
    <source>
        <dbReference type="SAM" id="SignalP"/>
    </source>
</evidence>
<evidence type="ECO:0008006" key="4">
    <source>
        <dbReference type="Google" id="ProtNLM"/>
    </source>
</evidence>
<dbReference type="AlphaFoldDB" id="C7ZQJ4"/>
<reference evidence="2 3" key="1">
    <citation type="journal article" date="2009" name="PLoS Genet.">
        <title>The genome of Nectria haematococca: contribution of supernumerary chromosomes to gene expansion.</title>
        <authorList>
            <person name="Coleman J.J."/>
            <person name="Rounsley S.D."/>
            <person name="Rodriguez-Carres M."/>
            <person name="Kuo A."/>
            <person name="Wasmann C.C."/>
            <person name="Grimwood J."/>
            <person name="Schmutz J."/>
            <person name="Taga M."/>
            <person name="White G.J."/>
            <person name="Zhou S."/>
            <person name="Schwartz D.C."/>
            <person name="Freitag M."/>
            <person name="Ma L.J."/>
            <person name="Danchin E.G."/>
            <person name="Henrissat B."/>
            <person name="Coutinho P.M."/>
            <person name="Nelson D.R."/>
            <person name="Straney D."/>
            <person name="Napoli C.A."/>
            <person name="Barker B.M."/>
            <person name="Gribskov M."/>
            <person name="Rep M."/>
            <person name="Kroken S."/>
            <person name="Molnar I."/>
            <person name="Rensing C."/>
            <person name="Kennell J.C."/>
            <person name="Zamora J."/>
            <person name="Farman M.L."/>
            <person name="Selker E.U."/>
            <person name="Salamov A."/>
            <person name="Shapiro H."/>
            <person name="Pangilinan J."/>
            <person name="Lindquist E."/>
            <person name="Lamers C."/>
            <person name="Grigoriev I.V."/>
            <person name="Geiser D.M."/>
            <person name="Covert S.F."/>
            <person name="Temporini E."/>
            <person name="Vanetten H.D."/>
        </authorList>
    </citation>
    <scope>NUCLEOTIDE SEQUENCE [LARGE SCALE GENOMIC DNA]</scope>
    <source>
        <strain evidence="3">ATCC MYA-4622 / CBS 123669 / FGSC 9596 / NRRL 45880 / 77-13-4</strain>
    </source>
</reference>